<evidence type="ECO:0000313" key="2">
    <source>
        <dbReference type="EMBL" id="KFX67726.1"/>
    </source>
</evidence>
<evidence type="ECO:0000313" key="3">
    <source>
        <dbReference type="Proteomes" id="UP000030063"/>
    </source>
</evidence>
<evidence type="ECO:0000259" key="1">
    <source>
        <dbReference type="Pfam" id="PF09836"/>
    </source>
</evidence>
<protein>
    <recommendedName>
        <fullName evidence="1">Putative DNA-binding domain-containing protein</fullName>
    </recommendedName>
</protein>
<accession>A0A0A1YF96</accession>
<gene>
    <name evidence="2" type="ORF">TMS3_0121165</name>
</gene>
<dbReference type="eggNOG" id="COG3219">
    <property type="taxonomic scope" value="Bacteria"/>
</dbReference>
<feature type="domain" description="Putative DNA-binding" evidence="1">
    <location>
        <begin position="4"/>
        <end position="94"/>
    </location>
</feature>
<organism evidence="2 3">
    <name type="scientific">Pseudomonas taeanensis MS-3</name>
    <dbReference type="NCBI Taxonomy" id="1395571"/>
    <lineage>
        <taxon>Bacteria</taxon>
        <taxon>Pseudomonadati</taxon>
        <taxon>Pseudomonadota</taxon>
        <taxon>Gammaproteobacteria</taxon>
        <taxon>Pseudomonadales</taxon>
        <taxon>Pseudomonadaceae</taxon>
        <taxon>Pseudomonas</taxon>
    </lineage>
</organism>
<comment type="caution">
    <text evidence="2">The sequence shown here is derived from an EMBL/GenBank/DDBJ whole genome shotgun (WGS) entry which is preliminary data.</text>
</comment>
<dbReference type="Gene3D" id="1.10.150.690">
    <property type="entry name" value="DUF2063"/>
    <property type="match status" value="1"/>
</dbReference>
<keyword evidence="3" id="KW-1185">Reference proteome</keyword>
<dbReference type="OrthoDB" id="4146344at2"/>
<dbReference type="Proteomes" id="UP000030063">
    <property type="component" value="Unassembled WGS sequence"/>
</dbReference>
<dbReference type="STRING" id="1395571.TMS3_0121165"/>
<dbReference type="EMBL" id="AWSQ01000009">
    <property type="protein sequence ID" value="KFX67726.1"/>
    <property type="molecule type" value="Genomic_DNA"/>
</dbReference>
<name>A0A0A1YF96_9PSED</name>
<dbReference type="RefSeq" id="WP_025167185.1">
    <property type="nucleotide sequence ID" value="NZ_AWSQ01000009.1"/>
</dbReference>
<proteinExistence type="predicted"/>
<reference evidence="2 3" key="1">
    <citation type="journal article" date="2014" name="Genome Announc.">
        <title>Draft Genome Sequence of Petroleum Oil-Degrading Marine Bacterium Pseudomonas taeanensis Strain MS-3, Isolated from a Crude Oil-Contaminated Seashore.</title>
        <authorList>
            <person name="Lee S.Y."/>
            <person name="Kim S.H."/>
            <person name="Lee D.G."/>
            <person name="Shin S."/>
            <person name="Yun S.H."/>
            <person name="Choi C.W."/>
            <person name="Chung Y.H."/>
            <person name="Choi J.S."/>
            <person name="Kahng H.Y."/>
            <person name="Kim S.I."/>
        </authorList>
    </citation>
    <scope>NUCLEOTIDE SEQUENCE [LARGE SCALE GENOMIC DNA]</scope>
    <source>
        <strain evidence="2 3">MS-3</strain>
    </source>
</reference>
<dbReference type="Pfam" id="PF09836">
    <property type="entry name" value="DUF2063"/>
    <property type="match status" value="1"/>
</dbReference>
<sequence length="254" mass="27625">MSDQHDFVAALLDPERDCPAELSSWNGADPSSRFAVYRNNVISSLVNALADSFPVVLQLVGDEFFRAMAQVHVHANPPRTRILAEYGEAFPAFIEGFPPASSLPYLADVARLEFLRIQAYHSADTAPLNAEQITTALSQPDRLDGMTLELHPSAAVLSSNFAIVSLWAAHQGEMAIAQVDPLRAEHALVLRNRLDVEVMGIRHGAALFIQALRTGQCFGEAAEQALAIDPEFDLSHLLAHLISTGALTGYRFAP</sequence>
<dbReference type="InterPro" id="IPR044922">
    <property type="entry name" value="DUF2063_N_sf"/>
</dbReference>
<dbReference type="AlphaFoldDB" id="A0A0A1YF96"/>
<dbReference type="InterPro" id="IPR018640">
    <property type="entry name" value="DUF2063"/>
</dbReference>